<dbReference type="PANTHER" id="PTHR47089">
    <property type="entry name" value="ABC TRANSPORTER, PERMEASE PROTEIN"/>
    <property type="match status" value="1"/>
</dbReference>
<feature type="transmembrane region" description="Helical" evidence="7">
    <location>
        <begin position="347"/>
        <end position="368"/>
    </location>
</feature>
<evidence type="ECO:0000256" key="1">
    <source>
        <dbReference type="ARBA" id="ARBA00004651"/>
    </source>
</evidence>
<dbReference type="InterPro" id="IPR001851">
    <property type="entry name" value="ABC_transp_permease"/>
</dbReference>
<feature type="transmembrane region" description="Helical" evidence="7">
    <location>
        <begin position="35"/>
        <end position="55"/>
    </location>
</feature>
<feature type="transmembrane region" description="Helical" evidence="7">
    <location>
        <begin position="115"/>
        <end position="134"/>
    </location>
</feature>
<feature type="transmembrane region" description="Helical" evidence="7">
    <location>
        <begin position="247"/>
        <end position="265"/>
    </location>
</feature>
<feature type="transmembrane region" description="Helical" evidence="7">
    <location>
        <begin position="76"/>
        <end position="95"/>
    </location>
</feature>
<evidence type="ECO:0000256" key="2">
    <source>
        <dbReference type="ARBA" id="ARBA00022475"/>
    </source>
</evidence>
<keyword evidence="9" id="KW-1185">Reference proteome</keyword>
<feature type="transmembrane region" description="Helical" evidence="7">
    <location>
        <begin position="141"/>
        <end position="159"/>
    </location>
</feature>
<evidence type="ECO:0000256" key="6">
    <source>
        <dbReference type="SAM" id="MobiDB-lite"/>
    </source>
</evidence>
<evidence type="ECO:0000256" key="3">
    <source>
        <dbReference type="ARBA" id="ARBA00022692"/>
    </source>
</evidence>
<dbReference type="RefSeq" id="WP_075872826.1">
    <property type="nucleotide sequence ID" value="NZ_JARAMH010000009.1"/>
</dbReference>
<feature type="transmembrane region" description="Helical" evidence="7">
    <location>
        <begin position="195"/>
        <end position="214"/>
    </location>
</feature>
<dbReference type="CDD" id="cd06580">
    <property type="entry name" value="TM_PBP1_transp_TpRbsC_like"/>
    <property type="match status" value="1"/>
</dbReference>
<dbReference type="Pfam" id="PF02653">
    <property type="entry name" value="BPD_transp_2"/>
    <property type="match status" value="1"/>
</dbReference>
<protein>
    <submittedName>
        <fullName evidence="8">ABC transporter permease</fullName>
    </submittedName>
</protein>
<keyword evidence="3 7" id="KW-0812">Transmembrane</keyword>
<feature type="transmembrane region" description="Helical" evidence="7">
    <location>
        <begin position="165"/>
        <end position="186"/>
    </location>
</feature>
<feature type="transmembrane region" description="Helical" evidence="7">
    <location>
        <begin position="374"/>
        <end position="392"/>
    </location>
</feature>
<comment type="subcellular location">
    <subcellularLocation>
        <location evidence="1">Cell membrane</location>
        <topology evidence="1">Multi-pass membrane protein</topology>
    </subcellularLocation>
</comment>
<evidence type="ECO:0000313" key="9">
    <source>
        <dbReference type="Proteomes" id="UP001595797"/>
    </source>
</evidence>
<dbReference type="Proteomes" id="UP001595797">
    <property type="component" value="Unassembled WGS sequence"/>
</dbReference>
<comment type="caution">
    <text evidence="8">The sequence shown here is derived from an EMBL/GenBank/DDBJ whole genome shotgun (WGS) entry which is preliminary data.</text>
</comment>
<feature type="transmembrane region" description="Helical" evidence="7">
    <location>
        <begin position="321"/>
        <end position="340"/>
    </location>
</feature>
<dbReference type="PANTHER" id="PTHR47089:SF1">
    <property type="entry name" value="GUANOSINE ABC TRANSPORTER PERMEASE PROTEIN NUPP"/>
    <property type="match status" value="1"/>
</dbReference>
<evidence type="ECO:0000256" key="5">
    <source>
        <dbReference type="ARBA" id="ARBA00023136"/>
    </source>
</evidence>
<keyword evidence="2" id="KW-1003">Cell membrane</keyword>
<feature type="transmembrane region" description="Helical" evidence="7">
    <location>
        <begin position="295"/>
        <end position="315"/>
    </location>
</feature>
<evidence type="ECO:0000256" key="7">
    <source>
        <dbReference type="SAM" id="Phobius"/>
    </source>
</evidence>
<gene>
    <name evidence="8" type="ORF">ACFPCS_01020</name>
</gene>
<keyword evidence="4 7" id="KW-1133">Transmembrane helix</keyword>
<evidence type="ECO:0000256" key="4">
    <source>
        <dbReference type="ARBA" id="ARBA00022989"/>
    </source>
</evidence>
<dbReference type="EMBL" id="JBHSIW010000002">
    <property type="protein sequence ID" value="MFC4902145.1"/>
    <property type="molecule type" value="Genomic_DNA"/>
</dbReference>
<accession>A0ABV9TFA8</accession>
<evidence type="ECO:0000313" key="8">
    <source>
        <dbReference type="EMBL" id="MFC4902145.1"/>
    </source>
</evidence>
<organism evidence="8 9">
    <name type="scientific">Kocuria oceani</name>
    <dbReference type="NCBI Taxonomy" id="988827"/>
    <lineage>
        <taxon>Bacteria</taxon>
        <taxon>Bacillati</taxon>
        <taxon>Actinomycetota</taxon>
        <taxon>Actinomycetes</taxon>
        <taxon>Micrococcales</taxon>
        <taxon>Micrococcaceae</taxon>
        <taxon>Kocuria</taxon>
    </lineage>
</organism>
<name>A0ABV9TFA8_9MICC</name>
<proteinExistence type="predicted"/>
<feature type="region of interest" description="Disordered" evidence="6">
    <location>
        <begin position="1"/>
        <end position="28"/>
    </location>
</feature>
<reference evidence="9" key="1">
    <citation type="journal article" date="2019" name="Int. J. Syst. Evol. Microbiol.">
        <title>The Global Catalogue of Microorganisms (GCM) 10K type strain sequencing project: providing services to taxonomists for standard genome sequencing and annotation.</title>
        <authorList>
            <consortium name="The Broad Institute Genomics Platform"/>
            <consortium name="The Broad Institute Genome Sequencing Center for Infectious Disease"/>
            <person name="Wu L."/>
            <person name="Ma J."/>
        </authorList>
    </citation>
    <scope>NUCLEOTIDE SEQUENCE [LARGE SCALE GENOMIC DNA]</scope>
    <source>
        <strain evidence="9">CGMCC 4.6946</strain>
    </source>
</reference>
<sequence length="417" mass="43317">MSATGAAPAVAEQQSVPPPTATTPDAPRRTWLGSALQSVLAIVAALVLGGLLIAVTDERVADAAGYFFARPGDTLAAMWAAASSAYEAMFYGAVYNPSGTTFAQRIYPLTETLTVATPLILAGLGVAVAFRAGLFNIGAQGQLLIGAALAAWVGFAWQLPVGVHLLAVVLAGALGGALWGGIVGLLKARTGAHEVILTIMLNYIALNLVAYLLTRPAFLRPGSSNPISPQVAETAMFPRLLGEQFRLHWGFVLAVLATVFVAWLLHRSTVGFELRAVGANPRAARTAGISVTRGYVVVMLLAGALAGLAGVAQIAGTERALTSGIAASFGFDAITVALLGRSRPWGTFFAGLLYGAFRAGGVTMQSMTGTNIDIVLVVQSLIVLFIALPPLLRTGQDRVRRRRGRGTTTIATEGARA</sequence>
<keyword evidence="5 7" id="KW-0472">Membrane</keyword>